<protein>
    <submittedName>
        <fullName evidence="2">Uncharacterized protein</fullName>
    </submittedName>
</protein>
<feature type="transmembrane region" description="Helical" evidence="1">
    <location>
        <begin position="69"/>
        <end position="93"/>
    </location>
</feature>
<keyword evidence="1" id="KW-0812">Transmembrane</keyword>
<dbReference type="EMBL" id="JAICBX010000002">
    <property type="protein sequence ID" value="MBW8638197.1"/>
    <property type="molecule type" value="Genomic_DNA"/>
</dbReference>
<proteinExistence type="predicted"/>
<evidence type="ECO:0000313" key="3">
    <source>
        <dbReference type="Proteomes" id="UP001196509"/>
    </source>
</evidence>
<evidence type="ECO:0000256" key="1">
    <source>
        <dbReference type="SAM" id="Phobius"/>
    </source>
</evidence>
<accession>A0AAE3D1Q9</accession>
<evidence type="ECO:0000313" key="2">
    <source>
        <dbReference type="EMBL" id="MBW8638197.1"/>
    </source>
</evidence>
<comment type="caution">
    <text evidence="2">The sequence shown here is derived from an EMBL/GenBank/DDBJ whole genome shotgun (WGS) entry which is preliminary data.</text>
</comment>
<gene>
    <name evidence="2" type="ORF">K1W69_13460</name>
</gene>
<reference evidence="2" key="1">
    <citation type="submission" date="2021-08" db="EMBL/GenBank/DDBJ databases">
        <title>Hoeflea bacterium WL0058 sp. nov., isolated from the sediment.</title>
        <authorList>
            <person name="Wang L."/>
            <person name="Zhang D."/>
        </authorList>
    </citation>
    <scope>NUCLEOTIDE SEQUENCE</scope>
    <source>
        <strain evidence="2">WL0058</strain>
    </source>
</reference>
<dbReference type="Proteomes" id="UP001196509">
    <property type="component" value="Unassembled WGS sequence"/>
</dbReference>
<dbReference type="RefSeq" id="WP_220228845.1">
    <property type="nucleotide sequence ID" value="NZ_JAICBX010000002.1"/>
</dbReference>
<keyword evidence="3" id="KW-1185">Reference proteome</keyword>
<dbReference type="AlphaFoldDB" id="A0AAE3D1Q9"/>
<keyword evidence="1" id="KW-0472">Membrane</keyword>
<name>A0AAE3D1Q9_9HYPH</name>
<keyword evidence="1" id="KW-1133">Transmembrane helix</keyword>
<sequence length="105" mass="11776">MRFMLRAISLLALIMAVVTGVQDAIKSVASSQIVITSLGSAWYNVSPETLAQSQTLIQGNLHPYLWDPVMQWILLQPAWAVFLAIALFFYLIAWRRPKPAGRFSV</sequence>
<organism evidence="2 3">
    <name type="scientific">Flavimaribacter sediminis</name>
    <dbReference type="NCBI Taxonomy" id="2865987"/>
    <lineage>
        <taxon>Bacteria</taxon>
        <taxon>Pseudomonadati</taxon>
        <taxon>Pseudomonadota</taxon>
        <taxon>Alphaproteobacteria</taxon>
        <taxon>Hyphomicrobiales</taxon>
        <taxon>Rhizobiaceae</taxon>
        <taxon>Flavimaribacter</taxon>
    </lineage>
</organism>